<keyword evidence="7 10" id="KW-0283">Flagellar rotation</keyword>
<evidence type="ECO:0000256" key="2">
    <source>
        <dbReference type="ARBA" id="ARBA00004162"/>
    </source>
</evidence>
<dbReference type="Proteomes" id="UP000262004">
    <property type="component" value="Chromosome"/>
</dbReference>
<keyword evidence="4" id="KW-1003">Cell membrane</keyword>
<protein>
    <recommendedName>
        <fullName evidence="10">Flagellar protein FliL</fullName>
    </recommendedName>
</protein>
<dbReference type="GO" id="GO:0006935">
    <property type="term" value="P:chemotaxis"/>
    <property type="evidence" value="ECO:0007669"/>
    <property type="project" value="UniProtKB-KW"/>
</dbReference>
<sequence length="200" mass="21515">MAKEAPKEENGQEAAPAKSGKGKLVIILLIVLIILLLSGMGFMAFLLLKKKGGDSHGDEAAAVEHAQPAAKQNAPAAPPPVVVDPGKPPVFISLDPIVVNLAPGEGERYLQVVIVLRVADQQFDAAIKQFMPEILHRVNLLLSSKLPSELATPKGREELAMDIRDTINQVLGYPPRPRDMQQLGPSGPVQAVLFRSFIIQ</sequence>
<keyword evidence="8 10" id="KW-1133">Transmembrane helix</keyword>
<evidence type="ECO:0000256" key="9">
    <source>
        <dbReference type="ARBA" id="ARBA00023136"/>
    </source>
</evidence>
<keyword evidence="10" id="KW-0997">Cell inner membrane</keyword>
<dbReference type="GO" id="GO:0009425">
    <property type="term" value="C:bacterial-type flagellum basal body"/>
    <property type="evidence" value="ECO:0007669"/>
    <property type="project" value="InterPro"/>
</dbReference>
<dbReference type="InterPro" id="IPR005503">
    <property type="entry name" value="FliL"/>
</dbReference>
<accession>A0A2Z6DYZ1</accession>
<dbReference type="PANTHER" id="PTHR35091:SF2">
    <property type="entry name" value="FLAGELLAR PROTEIN FLIL"/>
    <property type="match status" value="1"/>
</dbReference>
<keyword evidence="12" id="KW-0282">Flagellum</keyword>
<evidence type="ECO:0000313" key="12">
    <source>
        <dbReference type="EMBL" id="BBD77764.1"/>
    </source>
</evidence>
<keyword evidence="13" id="KW-1185">Reference proteome</keyword>
<keyword evidence="12" id="KW-0966">Cell projection</keyword>
<reference evidence="12 13" key="1">
    <citation type="submission" date="2018-04" db="EMBL/GenBank/DDBJ databases">
        <title>Complete genome sequence of Hydrogenophilus thermoluteolus TH-1.</title>
        <authorList>
            <person name="Arai H."/>
        </authorList>
    </citation>
    <scope>NUCLEOTIDE SEQUENCE [LARGE SCALE GENOMIC DNA]</scope>
    <source>
        <strain evidence="12 13">TH-1</strain>
    </source>
</reference>
<dbReference type="RefSeq" id="WP_119335473.1">
    <property type="nucleotide sequence ID" value="NZ_AP018558.1"/>
</dbReference>
<feature type="compositionally biased region" description="Low complexity" evidence="11">
    <location>
        <begin position="63"/>
        <end position="75"/>
    </location>
</feature>
<evidence type="ECO:0000256" key="10">
    <source>
        <dbReference type="RuleBase" id="RU364125"/>
    </source>
</evidence>
<comment type="function">
    <text evidence="1 10">Controls the rotational direction of flagella during chemotaxis.</text>
</comment>
<feature type="region of interest" description="Disordered" evidence="11">
    <location>
        <begin position="57"/>
        <end position="79"/>
    </location>
</feature>
<gene>
    <name evidence="12" type="primary">fliL</name>
    <name evidence="12" type="ORF">HPTL_1502</name>
</gene>
<dbReference type="GO" id="GO:0071978">
    <property type="term" value="P:bacterial-type flagellum-dependent swarming motility"/>
    <property type="evidence" value="ECO:0007669"/>
    <property type="project" value="TreeGrafter"/>
</dbReference>
<evidence type="ECO:0000313" key="13">
    <source>
        <dbReference type="Proteomes" id="UP000262004"/>
    </source>
</evidence>
<dbReference type="Pfam" id="PF03748">
    <property type="entry name" value="FliL"/>
    <property type="match status" value="1"/>
</dbReference>
<evidence type="ECO:0000256" key="7">
    <source>
        <dbReference type="ARBA" id="ARBA00022779"/>
    </source>
</evidence>
<proteinExistence type="inferred from homology"/>
<feature type="transmembrane region" description="Helical" evidence="10">
    <location>
        <begin position="24"/>
        <end position="48"/>
    </location>
</feature>
<dbReference type="AlphaFoldDB" id="A0A2Z6DYZ1"/>
<keyword evidence="6 10" id="KW-0812">Transmembrane</keyword>
<dbReference type="OrthoDB" id="5297029at2"/>
<evidence type="ECO:0000256" key="1">
    <source>
        <dbReference type="ARBA" id="ARBA00002254"/>
    </source>
</evidence>
<name>A0A2Z6DYZ1_HYDTE</name>
<evidence type="ECO:0000256" key="8">
    <source>
        <dbReference type="ARBA" id="ARBA00022989"/>
    </source>
</evidence>
<organism evidence="12 13">
    <name type="scientific">Hydrogenophilus thermoluteolus</name>
    <name type="common">Pseudomonas hydrogenothermophila</name>
    <dbReference type="NCBI Taxonomy" id="297"/>
    <lineage>
        <taxon>Bacteria</taxon>
        <taxon>Pseudomonadati</taxon>
        <taxon>Pseudomonadota</taxon>
        <taxon>Hydrogenophilia</taxon>
        <taxon>Hydrogenophilales</taxon>
        <taxon>Hydrogenophilaceae</taxon>
        <taxon>Hydrogenophilus</taxon>
    </lineage>
</organism>
<dbReference type="GO" id="GO:0005886">
    <property type="term" value="C:plasma membrane"/>
    <property type="evidence" value="ECO:0007669"/>
    <property type="project" value="UniProtKB-SubCell"/>
</dbReference>
<dbReference type="PANTHER" id="PTHR35091">
    <property type="entry name" value="FLAGELLAR PROTEIN FLIL"/>
    <property type="match status" value="1"/>
</dbReference>
<dbReference type="EMBL" id="AP018558">
    <property type="protein sequence ID" value="BBD77764.1"/>
    <property type="molecule type" value="Genomic_DNA"/>
</dbReference>
<keyword evidence="9 10" id="KW-0472">Membrane</keyword>
<evidence type="ECO:0000256" key="11">
    <source>
        <dbReference type="SAM" id="MobiDB-lite"/>
    </source>
</evidence>
<evidence type="ECO:0000256" key="3">
    <source>
        <dbReference type="ARBA" id="ARBA00008281"/>
    </source>
</evidence>
<comment type="subcellular location">
    <subcellularLocation>
        <location evidence="10">Cell inner membrane</location>
    </subcellularLocation>
    <subcellularLocation>
        <location evidence="2">Cell membrane</location>
        <topology evidence="2">Single-pass membrane protein</topology>
    </subcellularLocation>
</comment>
<keyword evidence="12" id="KW-0969">Cilium</keyword>
<evidence type="ECO:0000256" key="6">
    <source>
        <dbReference type="ARBA" id="ARBA00022692"/>
    </source>
</evidence>
<keyword evidence="5 10" id="KW-0145">Chemotaxis</keyword>
<comment type="similarity">
    <text evidence="3 10">Belongs to the FliL family.</text>
</comment>
<evidence type="ECO:0000256" key="5">
    <source>
        <dbReference type="ARBA" id="ARBA00022500"/>
    </source>
</evidence>
<evidence type="ECO:0000256" key="4">
    <source>
        <dbReference type="ARBA" id="ARBA00022475"/>
    </source>
</evidence>
<dbReference type="KEGG" id="htl:HPTL_1502"/>